<evidence type="ECO:0000313" key="3">
    <source>
        <dbReference type="Proteomes" id="UP000559626"/>
    </source>
</evidence>
<dbReference type="RefSeq" id="WP_169532802.1">
    <property type="nucleotide sequence ID" value="NZ_JABBGH010000003.1"/>
</dbReference>
<keyword evidence="3" id="KW-1185">Reference proteome</keyword>
<accession>A0A7Y0AGW1</accession>
<organism evidence="2 3">
    <name type="scientific">Hymenobacter polaris</name>
    <dbReference type="NCBI Taxonomy" id="2682546"/>
    <lineage>
        <taxon>Bacteria</taxon>
        <taxon>Pseudomonadati</taxon>
        <taxon>Bacteroidota</taxon>
        <taxon>Cytophagia</taxon>
        <taxon>Cytophagales</taxon>
        <taxon>Hymenobacteraceae</taxon>
        <taxon>Hymenobacter</taxon>
    </lineage>
</organism>
<feature type="transmembrane region" description="Helical" evidence="1">
    <location>
        <begin position="25"/>
        <end position="43"/>
    </location>
</feature>
<evidence type="ECO:0000313" key="2">
    <source>
        <dbReference type="EMBL" id="NML67117.1"/>
    </source>
</evidence>
<proteinExistence type="predicted"/>
<dbReference type="Proteomes" id="UP000559626">
    <property type="component" value="Unassembled WGS sequence"/>
</dbReference>
<evidence type="ECO:0000256" key="1">
    <source>
        <dbReference type="SAM" id="Phobius"/>
    </source>
</evidence>
<gene>
    <name evidence="2" type="ORF">HHL22_18080</name>
</gene>
<keyword evidence="1" id="KW-1133">Transmembrane helix</keyword>
<keyword evidence="1" id="KW-0472">Membrane</keyword>
<keyword evidence="1" id="KW-0812">Transmembrane</keyword>
<sequence>MQPAPPAQHRRLARLNAFIERQDRIVYILLIVTAAIGLSWVIWRHQYLIYRDQHPTSVAKPVPSPQAAR</sequence>
<dbReference type="EMBL" id="JABBGH010000003">
    <property type="protein sequence ID" value="NML67117.1"/>
    <property type="molecule type" value="Genomic_DNA"/>
</dbReference>
<reference evidence="2 3" key="1">
    <citation type="submission" date="2020-04" db="EMBL/GenBank/DDBJ databases">
        <title>Hymenobacter polaris sp. nov., isolated from Arctic soil.</title>
        <authorList>
            <person name="Dahal R.H."/>
        </authorList>
    </citation>
    <scope>NUCLEOTIDE SEQUENCE [LARGE SCALE GENOMIC DNA]</scope>
    <source>
        <strain evidence="2 3">RP-2-7</strain>
    </source>
</reference>
<name>A0A7Y0AGW1_9BACT</name>
<comment type="caution">
    <text evidence="2">The sequence shown here is derived from an EMBL/GenBank/DDBJ whole genome shotgun (WGS) entry which is preliminary data.</text>
</comment>
<dbReference type="AlphaFoldDB" id="A0A7Y0AGW1"/>
<protein>
    <submittedName>
        <fullName evidence="2">Uncharacterized protein</fullName>
    </submittedName>
</protein>